<keyword evidence="3" id="KW-1185">Reference proteome</keyword>
<evidence type="ECO:0000256" key="1">
    <source>
        <dbReference type="SAM" id="Phobius"/>
    </source>
</evidence>
<evidence type="ECO:0000313" key="3">
    <source>
        <dbReference type="Proteomes" id="UP001314796"/>
    </source>
</evidence>
<proteinExistence type="predicted"/>
<sequence>MELILEFLNNYWVEIIATLVFIGLVILTYKKSNDEVVRNIILALVVEAEKLLGSGTGPLKYEMVVDRLYELLPMPLRVIFTKKQIDRMIEEAVQFLKEQLAEGKALDEVRTSISK</sequence>
<dbReference type="Proteomes" id="UP001314796">
    <property type="component" value="Unassembled WGS sequence"/>
</dbReference>
<name>A0ABS2NRZ3_9FIRM</name>
<dbReference type="EMBL" id="JAFBEE010000016">
    <property type="protein sequence ID" value="MBM7615723.1"/>
    <property type="molecule type" value="Genomic_DNA"/>
</dbReference>
<dbReference type="RefSeq" id="WP_204403243.1">
    <property type="nucleotide sequence ID" value="NZ_JAFBEE010000016.1"/>
</dbReference>
<feature type="transmembrane region" description="Helical" evidence="1">
    <location>
        <begin position="12"/>
        <end position="29"/>
    </location>
</feature>
<evidence type="ECO:0000313" key="2">
    <source>
        <dbReference type="EMBL" id="MBM7615723.1"/>
    </source>
</evidence>
<comment type="caution">
    <text evidence="2">The sequence shown here is derived from an EMBL/GenBank/DDBJ whole genome shotgun (WGS) entry which is preliminary data.</text>
</comment>
<keyword evidence="1" id="KW-1133">Transmembrane helix</keyword>
<gene>
    <name evidence="2" type="ORF">JOC73_002297</name>
</gene>
<organism evidence="2 3">
    <name type="scientific">Alkaliphilus hydrothermalis</name>
    <dbReference type="NCBI Taxonomy" id="1482730"/>
    <lineage>
        <taxon>Bacteria</taxon>
        <taxon>Bacillati</taxon>
        <taxon>Bacillota</taxon>
        <taxon>Clostridia</taxon>
        <taxon>Peptostreptococcales</taxon>
        <taxon>Natronincolaceae</taxon>
        <taxon>Alkaliphilus</taxon>
    </lineage>
</organism>
<protein>
    <recommendedName>
        <fullName evidence="4">Bacteriophage holin of superfamily 6 (Holin_LLH)</fullName>
    </recommendedName>
</protein>
<keyword evidence="1" id="KW-0812">Transmembrane</keyword>
<accession>A0ABS2NRZ3</accession>
<keyword evidence="1" id="KW-0472">Membrane</keyword>
<evidence type="ECO:0008006" key="4">
    <source>
        <dbReference type="Google" id="ProtNLM"/>
    </source>
</evidence>
<reference evidence="2 3" key="1">
    <citation type="submission" date="2021-01" db="EMBL/GenBank/DDBJ databases">
        <title>Genomic Encyclopedia of Type Strains, Phase IV (KMG-IV): sequencing the most valuable type-strain genomes for metagenomic binning, comparative biology and taxonomic classification.</title>
        <authorList>
            <person name="Goeker M."/>
        </authorList>
    </citation>
    <scope>NUCLEOTIDE SEQUENCE [LARGE SCALE GENOMIC DNA]</scope>
    <source>
        <strain evidence="2 3">DSM 25890</strain>
    </source>
</reference>